<reference evidence="3" key="1">
    <citation type="submission" date="2015-10" db="EMBL/GenBank/DDBJ databases">
        <authorList>
            <person name="Ju K.-S."/>
            <person name="Doroghazi J.R."/>
            <person name="Metcalf W.W."/>
        </authorList>
    </citation>
    <scope>NUCLEOTIDE SEQUENCE [LARGE SCALE GENOMIC DNA]</scope>
    <source>
        <strain evidence="3">NRRL F-8817</strain>
    </source>
</reference>
<dbReference type="EMBL" id="LLZJ01000047">
    <property type="protein sequence ID" value="KUL65610.1"/>
    <property type="molecule type" value="Genomic_DNA"/>
</dbReference>
<proteinExistence type="predicted"/>
<evidence type="ECO:0000313" key="2">
    <source>
        <dbReference type="EMBL" id="KUL65610.1"/>
    </source>
</evidence>
<feature type="region of interest" description="Disordered" evidence="1">
    <location>
        <begin position="1"/>
        <end position="27"/>
    </location>
</feature>
<evidence type="ECO:0000313" key="3">
    <source>
        <dbReference type="Proteomes" id="UP000053413"/>
    </source>
</evidence>
<dbReference type="AlphaFoldDB" id="A0A0X3X9D9"/>
<dbReference type="Proteomes" id="UP000053413">
    <property type="component" value="Unassembled WGS sequence"/>
</dbReference>
<accession>A0A0X3X9D9</accession>
<comment type="caution">
    <text evidence="2">The sequence shown here is derived from an EMBL/GenBank/DDBJ whole genome shotgun (WGS) entry which is preliminary data.</text>
</comment>
<evidence type="ECO:0000256" key="1">
    <source>
        <dbReference type="SAM" id="MobiDB-lite"/>
    </source>
</evidence>
<organism evidence="2 3">
    <name type="scientific">Streptomyces violaceusniger</name>
    <dbReference type="NCBI Taxonomy" id="68280"/>
    <lineage>
        <taxon>Bacteria</taxon>
        <taxon>Bacillati</taxon>
        <taxon>Actinomycetota</taxon>
        <taxon>Actinomycetes</taxon>
        <taxon>Kitasatosporales</taxon>
        <taxon>Streptomycetaceae</taxon>
        <taxon>Streptomyces</taxon>
        <taxon>Streptomyces violaceusniger group</taxon>
    </lineage>
</organism>
<gene>
    <name evidence="2" type="ORF">ADL28_06070</name>
</gene>
<name>A0A0X3X9D9_STRVO</name>
<sequence length="79" mass="8565">MPAAQQVAVPAKHGVRRHQQSKPTESLLGKAMEQGSEESAVLGREPGAGSFELSLQQGELVPQRQDLHVFVPVAQRQQP</sequence>
<protein>
    <submittedName>
        <fullName evidence="2">Uncharacterized protein</fullName>
    </submittedName>
</protein>